<comment type="caution">
    <text evidence="3">The sequence shown here is derived from an EMBL/GenBank/DDBJ whole genome shotgun (WGS) entry which is preliminary data.</text>
</comment>
<dbReference type="EMBL" id="JAEPRD010000004">
    <property type="protein sequence ID" value="KAG2213092.1"/>
    <property type="molecule type" value="Genomic_DNA"/>
</dbReference>
<protein>
    <submittedName>
        <fullName evidence="3">Uncharacterized protein</fullName>
    </submittedName>
</protein>
<keyword evidence="2" id="KW-0472">Membrane</keyword>
<feature type="transmembrane region" description="Helical" evidence="2">
    <location>
        <begin position="65"/>
        <end position="89"/>
    </location>
</feature>
<feature type="compositionally biased region" description="Polar residues" evidence="1">
    <location>
        <begin position="39"/>
        <end position="48"/>
    </location>
</feature>
<evidence type="ECO:0000256" key="1">
    <source>
        <dbReference type="SAM" id="MobiDB-lite"/>
    </source>
</evidence>
<feature type="region of interest" description="Disordered" evidence="1">
    <location>
        <begin position="1"/>
        <end position="48"/>
    </location>
</feature>
<organism evidence="3 4">
    <name type="scientific">Mucor saturninus</name>
    <dbReference type="NCBI Taxonomy" id="64648"/>
    <lineage>
        <taxon>Eukaryota</taxon>
        <taxon>Fungi</taxon>
        <taxon>Fungi incertae sedis</taxon>
        <taxon>Mucoromycota</taxon>
        <taxon>Mucoromycotina</taxon>
        <taxon>Mucoromycetes</taxon>
        <taxon>Mucorales</taxon>
        <taxon>Mucorineae</taxon>
        <taxon>Mucoraceae</taxon>
        <taxon>Mucor</taxon>
    </lineage>
</organism>
<keyword evidence="2" id="KW-0812">Transmembrane</keyword>
<evidence type="ECO:0000313" key="3">
    <source>
        <dbReference type="EMBL" id="KAG2213092.1"/>
    </source>
</evidence>
<keyword evidence="2" id="KW-1133">Transmembrane helix</keyword>
<evidence type="ECO:0000313" key="4">
    <source>
        <dbReference type="Proteomes" id="UP000603453"/>
    </source>
</evidence>
<dbReference type="OrthoDB" id="2290476at2759"/>
<gene>
    <name evidence="3" type="ORF">INT47_011241</name>
</gene>
<reference evidence="3" key="1">
    <citation type="submission" date="2020-12" db="EMBL/GenBank/DDBJ databases">
        <title>Metabolic potential, ecology and presence of endohyphal bacteria is reflected in genomic diversity of Mucoromycotina.</title>
        <authorList>
            <person name="Muszewska A."/>
            <person name="Okrasinska A."/>
            <person name="Steczkiewicz K."/>
            <person name="Drgas O."/>
            <person name="Orlowska M."/>
            <person name="Perlinska-Lenart U."/>
            <person name="Aleksandrzak-Piekarczyk T."/>
            <person name="Szatraj K."/>
            <person name="Zielenkiewicz U."/>
            <person name="Pilsyk S."/>
            <person name="Malc E."/>
            <person name="Mieczkowski P."/>
            <person name="Kruszewska J.S."/>
            <person name="Biernat P."/>
            <person name="Pawlowska J."/>
        </authorList>
    </citation>
    <scope>NUCLEOTIDE SEQUENCE</scope>
    <source>
        <strain evidence="3">WA0000017839</strain>
    </source>
</reference>
<sequence>MDQKRPIHSSDIDSYNQGVPAYSAGGEPSAPSLPAVQHNGYQSIPMPSNTNRYLIRKRGSNNRHFPINAALFLIGLFLFPPVWLISIFWKSDNKYERAWRKVNI</sequence>
<accession>A0A8H7RL75</accession>
<keyword evidence="4" id="KW-1185">Reference proteome</keyword>
<dbReference type="Proteomes" id="UP000603453">
    <property type="component" value="Unassembled WGS sequence"/>
</dbReference>
<proteinExistence type="predicted"/>
<evidence type="ECO:0000256" key="2">
    <source>
        <dbReference type="SAM" id="Phobius"/>
    </source>
</evidence>
<dbReference type="AlphaFoldDB" id="A0A8H7RL75"/>
<feature type="compositionally biased region" description="Basic and acidic residues" evidence="1">
    <location>
        <begin position="1"/>
        <end position="11"/>
    </location>
</feature>
<name>A0A8H7RL75_9FUNG</name>